<dbReference type="PROSITE" id="PS51996">
    <property type="entry name" value="TR_MART"/>
    <property type="match status" value="1"/>
</dbReference>
<evidence type="ECO:0000313" key="5">
    <source>
        <dbReference type="EMBL" id="CAF3997795.1"/>
    </source>
</evidence>
<gene>
    <name evidence="5" type="ORF">OTI717_LOCUS28839</name>
    <name evidence="4" type="ORF">RFH988_LOCUS27948</name>
</gene>
<evidence type="ECO:0000313" key="4">
    <source>
        <dbReference type="EMBL" id="CAF1266352.1"/>
    </source>
</evidence>
<dbReference type="Gene3D" id="3.90.176.10">
    <property type="entry name" value="Toxin ADP-ribosyltransferase, Chain A, domain 1"/>
    <property type="match status" value="1"/>
</dbReference>
<dbReference type="Proteomes" id="UP000663882">
    <property type="component" value="Unassembled WGS sequence"/>
</dbReference>
<evidence type="ECO:0008006" key="7">
    <source>
        <dbReference type="Google" id="ProtNLM"/>
    </source>
</evidence>
<dbReference type="PANTHER" id="PTHR45641">
    <property type="entry name" value="TETRATRICOPEPTIDE REPEAT PROTEIN (AFU_ORTHOLOGUE AFUA_6G03870)"/>
    <property type="match status" value="1"/>
</dbReference>
<dbReference type="PROSITE" id="PS50005">
    <property type="entry name" value="TPR"/>
    <property type="match status" value="2"/>
</dbReference>
<sequence length="404" mass="47209">MLNRALRAQDIDILYKFRFFIKDLHEQIQQLHMRHVESMETNVLTVYRGTRMTIDELDQFKKTIGCFLSIYHFLSTSSEQKIALGFALQHLHRPNIEAVILEIKINVQECKTPFANIENFSEYDMEKEILFSLGTIYRLESIEKLTNGIWNLKLRLCDEGDPTLAHLTDCIREEVGGTKELINLAGLMEQMGRFNEAKEFYQILLNDSTFHGNEPCHLSDLYCHLGYVCYRVASIAADIRMAFDYYRRALEIDEKYRPNEQSVVSLYENLGKLYLDQKMYEEALIHFLRALEIETHSPSPRPQRVGALYTRIGSVYSAQNKFTVAIKFYSEALEIQEIILPSIHPDIADTYEEMAVTMFKQGENYKNAFIYLRKSIEISLKSLPDNHQLISRRREGLELIRKML</sequence>
<organism evidence="5 6">
    <name type="scientific">Rotaria sordida</name>
    <dbReference type="NCBI Taxonomy" id="392033"/>
    <lineage>
        <taxon>Eukaryota</taxon>
        <taxon>Metazoa</taxon>
        <taxon>Spiralia</taxon>
        <taxon>Gnathifera</taxon>
        <taxon>Rotifera</taxon>
        <taxon>Eurotatoria</taxon>
        <taxon>Bdelloidea</taxon>
        <taxon>Philodinida</taxon>
        <taxon>Philodinidae</taxon>
        <taxon>Rotaria</taxon>
    </lineage>
</organism>
<dbReference type="Pfam" id="PF13424">
    <property type="entry name" value="TPR_12"/>
    <property type="match status" value="1"/>
</dbReference>
<dbReference type="AlphaFoldDB" id="A0A819NNN2"/>
<dbReference type="EMBL" id="CAJOAX010007009">
    <property type="protein sequence ID" value="CAF3997795.1"/>
    <property type="molecule type" value="Genomic_DNA"/>
</dbReference>
<dbReference type="SUPFAM" id="SSF48452">
    <property type="entry name" value="TPR-like"/>
    <property type="match status" value="1"/>
</dbReference>
<evidence type="ECO:0000313" key="6">
    <source>
        <dbReference type="Proteomes" id="UP000663823"/>
    </source>
</evidence>
<dbReference type="InterPro" id="IPR019734">
    <property type="entry name" value="TPR_rpt"/>
</dbReference>
<evidence type="ECO:0000256" key="2">
    <source>
        <dbReference type="ARBA" id="ARBA00022803"/>
    </source>
</evidence>
<dbReference type="InterPro" id="IPR011990">
    <property type="entry name" value="TPR-like_helical_dom_sf"/>
</dbReference>
<proteinExistence type="predicted"/>
<dbReference type="Proteomes" id="UP000663823">
    <property type="component" value="Unassembled WGS sequence"/>
</dbReference>
<accession>A0A819NNN2</accession>
<dbReference type="PANTHER" id="PTHR45641:SF19">
    <property type="entry name" value="NEPHROCYSTIN-3"/>
    <property type="match status" value="1"/>
</dbReference>
<comment type="caution">
    <text evidence="5">The sequence shown here is derived from an EMBL/GenBank/DDBJ whole genome shotgun (WGS) entry which is preliminary data.</text>
</comment>
<dbReference type="OrthoDB" id="5986190at2759"/>
<keyword evidence="1" id="KW-0677">Repeat</keyword>
<dbReference type="Gene3D" id="1.25.40.10">
    <property type="entry name" value="Tetratricopeptide repeat domain"/>
    <property type="match status" value="2"/>
</dbReference>
<protein>
    <recommendedName>
        <fullName evidence="7">Photosystem I assembly protein Ycf3</fullName>
    </recommendedName>
</protein>
<feature type="repeat" description="TPR" evidence="3">
    <location>
        <begin position="306"/>
        <end position="339"/>
    </location>
</feature>
<evidence type="ECO:0000256" key="3">
    <source>
        <dbReference type="PROSITE-ProRule" id="PRU00339"/>
    </source>
</evidence>
<reference evidence="5" key="1">
    <citation type="submission" date="2021-02" db="EMBL/GenBank/DDBJ databases">
        <authorList>
            <person name="Nowell W R."/>
        </authorList>
    </citation>
    <scope>NUCLEOTIDE SEQUENCE</scope>
</reference>
<keyword evidence="2 3" id="KW-0802">TPR repeat</keyword>
<dbReference type="EMBL" id="CAJNOO010002420">
    <property type="protein sequence ID" value="CAF1266352.1"/>
    <property type="molecule type" value="Genomic_DNA"/>
</dbReference>
<dbReference type="SUPFAM" id="SSF56399">
    <property type="entry name" value="ADP-ribosylation"/>
    <property type="match status" value="1"/>
</dbReference>
<evidence type="ECO:0000256" key="1">
    <source>
        <dbReference type="ARBA" id="ARBA00022737"/>
    </source>
</evidence>
<name>A0A819NNN2_9BILA</name>
<feature type="repeat" description="TPR" evidence="3">
    <location>
        <begin position="264"/>
        <end position="297"/>
    </location>
</feature>
<dbReference type="SMART" id="SM00028">
    <property type="entry name" value="TPR"/>
    <property type="match status" value="3"/>
</dbReference>